<protein>
    <submittedName>
        <fullName evidence="1">Uncharacterized protein</fullName>
    </submittedName>
</protein>
<name>A0A645DQS8_9ZZZZ</name>
<organism evidence="1">
    <name type="scientific">bioreactor metagenome</name>
    <dbReference type="NCBI Taxonomy" id="1076179"/>
    <lineage>
        <taxon>unclassified sequences</taxon>
        <taxon>metagenomes</taxon>
        <taxon>ecological metagenomes</taxon>
    </lineage>
</organism>
<dbReference type="AlphaFoldDB" id="A0A645DQS8"/>
<reference evidence="1" key="1">
    <citation type="submission" date="2019-08" db="EMBL/GenBank/DDBJ databases">
        <authorList>
            <person name="Kucharzyk K."/>
            <person name="Murdoch R.W."/>
            <person name="Higgins S."/>
            <person name="Loffler F."/>
        </authorList>
    </citation>
    <scope>NUCLEOTIDE SEQUENCE</scope>
</reference>
<gene>
    <name evidence="1" type="ORF">SDC9_137954</name>
</gene>
<dbReference type="EMBL" id="VSSQ01037984">
    <property type="protein sequence ID" value="MPM90832.1"/>
    <property type="molecule type" value="Genomic_DNA"/>
</dbReference>
<proteinExistence type="predicted"/>
<evidence type="ECO:0000313" key="1">
    <source>
        <dbReference type="EMBL" id="MPM90832.1"/>
    </source>
</evidence>
<sequence length="130" mass="14515">MRKLRSVGYDSIVVLGRRRDDAAKANRREEIRQHLLFISRLDQYHGGAFEKVRPGSAVAHLLNTCHRMPADKGEPVLQGGSPSRRANRPFCAAAVDNKGILRDKRPLFGKPLLGETRCEGHHNELAQGKP</sequence>
<accession>A0A645DQS8</accession>
<comment type="caution">
    <text evidence="1">The sequence shown here is derived from an EMBL/GenBank/DDBJ whole genome shotgun (WGS) entry which is preliminary data.</text>
</comment>